<feature type="domain" description="Alpha-L-rhamnosidase six-hairpin glycosidase" evidence="6">
    <location>
        <begin position="441"/>
        <end position="773"/>
    </location>
</feature>
<evidence type="ECO:0000259" key="5">
    <source>
        <dbReference type="Pfam" id="PF08531"/>
    </source>
</evidence>
<keyword evidence="3 8" id="KW-0378">Hydrolase</keyword>
<dbReference type="Gene3D" id="2.60.120.260">
    <property type="entry name" value="Galactose-binding domain-like"/>
    <property type="match status" value="2"/>
</dbReference>
<gene>
    <name evidence="8" type="ORF">H7C18_10515</name>
</gene>
<dbReference type="Pfam" id="PF17390">
    <property type="entry name" value="Bac_rhamnosid_C"/>
    <property type="match status" value="1"/>
</dbReference>
<dbReference type="GO" id="GO:0005975">
    <property type="term" value="P:carbohydrate metabolic process"/>
    <property type="evidence" value="ECO:0007669"/>
    <property type="project" value="InterPro"/>
</dbReference>
<dbReference type="Pfam" id="PF05592">
    <property type="entry name" value="Bac_rhamnosid"/>
    <property type="match status" value="1"/>
</dbReference>
<dbReference type="InterPro" id="IPR013737">
    <property type="entry name" value="Bac_rhamnosid_N"/>
</dbReference>
<dbReference type="InterPro" id="IPR008902">
    <property type="entry name" value="Rhamnosid_concanavalin"/>
</dbReference>
<evidence type="ECO:0000256" key="2">
    <source>
        <dbReference type="ARBA" id="ARBA00012652"/>
    </source>
</evidence>
<dbReference type="Gene3D" id="1.50.10.10">
    <property type="match status" value="1"/>
</dbReference>
<feature type="domain" description="Bacterial alpha-L-rhamnosidase N-terminal" evidence="5">
    <location>
        <begin position="163"/>
        <end position="330"/>
    </location>
</feature>
<dbReference type="Pfam" id="PF17389">
    <property type="entry name" value="Bac_rhamnosid6H"/>
    <property type="match status" value="1"/>
</dbReference>
<dbReference type="InterPro" id="IPR013783">
    <property type="entry name" value="Ig-like_fold"/>
</dbReference>
<dbReference type="InterPro" id="IPR035398">
    <property type="entry name" value="Bac_rhamnosid_C"/>
</dbReference>
<evidence type="ECO:0000259" key="7">
    <source>
        <dbReference type="Pfam" id="PF17390"/>
    </source>
</evidence>
<comment type="catalytic activity">
    <reaction evidence="1">
        <text>Hydrolysis of terminal non-reducing alpha-L-rhamnose residues in alpha-L-rhamnosides.</text>
        <dbReference type="EC" id="3.2.1.40"/>
    </reaction>
</comment>
<dbReference type="EMBL" id="JACJVO010000011">
    <property type="protein sequence ID" value="MBB6731340.1"/>
    <property type="molecule type" value="Genomic_DNA"/>
</dbReference>
<dbReference type="Gene3D" id="2.60.40.10">
    <property type="entry name" value="Immunoglobulins"/>
    <property type="match status" value="1"/>
</dbReference>
<dbReference type="PANTHER" id="PTHR33307:SF11">
    <property type="entry name" value="ALPHA-L-RHAMNOSIDASE"/>
    <property type="match status" value="1"/>
</dbReference>
<dbReference type="InterPro" id="IPR035396">
    <property type="entry name" value="Bac_rhamnosid6H"/>
</dbReference>
<proteinExistence type="predicted"/>
<dbReference type="PANTHER" id="PTHR33307">
    <property type="entry name" value="ALPHA-RHAMNOSIDASE (EUROFUNG)"/>
    <property type="match status" value="1"/>
</dbReference>
<organism evidence="8 9">
    <name type="scientific">Cohnella zeiphila</name>
    <dbReference type="NCBI Taxonomy" id="2761120"/>
    <lineage>
        <taxon>Bacteria</taxon>
        <taxon>Bacillati</taxon>
        <taxon>Bacillota</taxon>
        <taxon>Bacilli</taxon>
        <taxon>Bacillales</taxon>
        <taxon>Paenibacillaceae</taxon>
        <taxon>Cohnella</taxon>
    </lineage>
</organism>
<name>A0A7X0SMC0_9BACL</name>
<dbReference type="RefSeq" id="WP_185129013.1">
    <property type="nucleotide sequence ID" value="NZ_JACJVO010000011.1"/>
</dbReference>
<feature type="domain" description="Alpha-L-rhamnosidase concanavalin-like" evidence="4">
    <location>
        <begin position="341"/>
        <end position="427"/>
    </location>
</feature>
<sequence>MENSLRIVNLQVEHMENPIGVGEARPRFGWGFVSAGGRGESQSAYQILVASEEERLSRELADVWDSGKVVSRQNRNVAYEGVPLQSGRRYYWKVRAWDASGRAGPYSSPGIWEMAYLHPEDWQAEWIGVTADDRQAWAEKGVTDAETALPLFRTTFQLSQDAVRARASICGLGHFELRLNGEKVGDHALAPGWTNYDKTCLYTVLDATPYVRKGKNAIGILLGNGFYNVTGGRYAKLKGSFGNPKLILQLEVEHADGTVTRIRSGEGWSVSRSPITFSCIYGGEDYNALLEEPGWDRAEFAEDNRWRKASVVPAPRGKLAAQNHPPIQAMEQFAPVQVTESSPGVYVYDFGQNFSGRVRIKIKGKAPGSTVTLKPAELVDEQGGINTSWNISFSYTTRGDGEESWEPRFTYTGFRYVQVEGAVPQEIELEGQMIYAAAPTIGSFSCSNDMWNQIHQIINMAIKSNMQSVLTDCPHREKLGWLEEAHLMGPSIMYNYYVPQLYRKVMDDMREAQLDNGLVPDIAPEYTVFDHDFRDSPEWGSAYIIAAWYVYNWYQDRGLLERHYEGMKNYAAYLSSKADGYMVRHGLGDWCDVGPNPGYPQNTPIPVTATAIYYYVADIMKQMASVLGKDEDSKFYAELAVRIREAYNAEFLDREACRYASGSQTSNAMPLALGMVPDGLEETIAGNIVRDIRARGNSMTGGDVGFRYLLMALTKYNRAETVADMLLKTDHPSYGYQIAHGATALTELWDGPTFGLSQNHFMLGHIEEWFYSVLAGIRVSYEIPSLHHLAIAPRAVGGVEWVRAHHDLVQGRVEVYWHQDSDRWLLEVTIPVNTTATVHIPDALGKIISEGGNPLESVKEIERLGKEGSDTLLKIGSGTYTFEVRRM</sequence>
<feature type="domain" description="Alpha-L-rhamnosidase C-terminal" evidence="7">
    <location>
        <begin position="785"/>
        <end position="849"/>
    </location>
</feature>
<dbReference type="PIRSF" id="PIRSF010631">
    <property type="entry name" value="A-rhamnsds"/>
    <property type="match status" value="1"/>
</dbReference>
<evidence type="ECO:0000313" key="8">
    <source>
        <dbReference type="EMBL" id="MBB6731340.1"/>
    </source>
</evidence>
<dbReference type="EC" id="3.2.1.40" evidence="2"/>
<dbReference type="InterPro" id="IPR012341">
    <property type="entry name" value="6hp_glycosidase-like_sf"/>
</dbReference>
<dbReference type="AlphaFoldDB" id="A0A7X0SMC0"/>
<comment type="caution">
    <text evidence="8">The sequence shown here is derived from an EMBL/GenBank/DDBJ whole genome shotgun (WGS) entry which is preliminary data.</text>
</comment>
<dbReference type="GO" id="GO:0030596">
    <property type="term" value="F:alpha-L-rhamnosidase activity"/>
    <property type="evidence" value="ECO:0007669"/>
    <property type="project" value="UniProtKB-EC"/>
</dbReference>
<dbReference type="Proteomes" id="UP000564644">
    <property type="component" value="Unassembled WGS sequence"/>
</dbReference>
<evidence type="ECO:0000313" key="9">
    <source>
        <dbReference type="Proteomes" id="UP000564644"/>
    </source>
</evidence>
<evidence type="ECO:0000256" key="3">
    <source>
        <dbReference type="ARBA" id="ARBA00022801"/>
    </source>
</evidence>
<accession>A0A7X0SMC0</accession>
<reference evidence="8 9" key="1">
    <citation type="submission" date="2020-08" db="EMBL/GenBank/DDBJ databases">
        <title>Cohnella phylogeny.</title>
        <authorList>
            <person name="Dunlap C."/>
        </authorList>
    </citation>
    <scope>NUCLEOTIDE SEQUENCE [LARGE SCALE GENOMIC DNA]</scope>
    <source>
        <strain evidence="8 9">CBP 2801</strain>
    </source>
</reference>
<dbReference type="SUPFAM" id="SSF48208">
    <property type="entry name" value="Six-hairpin glycosidases"/>
    <property type="match status" value="1"/>
</dbReference>
<dbReference type="InterPro" id="IPR016007">
    <property type="entry name" value="Alpha_rhamnosid"/>
</dbReference>
<dbReference type="Pfam" id="PF25788">
    <property type="entry name" value="Ig_Rha78A_N"/>
    <property type="match status" value="1"/>
</dbReference>
<evidence type="ECO:0000259" key="6">
    <source>
        <dbReference type="Pfam" id="PF17389"/>
    </source>
</evidence>
<protein>
    <recommendedName>
        <fullName evidence="2">alpha-L-rhamnosidase</fullName>
        <ecNumber evidence="2">3.2.1.40</ecNumber>
    </recommendedName>
</protein>
<dbReference type="InterPro" id="IPR008928">
    <property type="entry name" value="6-hairpin_glycosidase_sf"/>
</dbReference>
<keyword evidence="9" id="KW-1185">Reference proteome</keyword>
<dbReference type="Gene3D" id="2.60.420.10">
    <property type="entry name" value="Maltose phosphorylase, domain 3"/>
    <property type="match status" value="1"/>
</dbReference>
<dbReference type="Pfam" id="PF08531">
    <property type="entry name" value="Bac_rhamnosid_N"/>
    <property type="match status" value="1"/>
</dbReference>
<evidence type="ECO:0000259" key="4">
    <source>
        <dbReference type="Pfam" id="PF05592"/>
    </source>
</evidence>
<evidence type="ECO:0000256" key="1">
    <source>
        <dbReference type="ARBA" id="ARBA00001445"/>
    </source>
</evidence>